<evidence type="ECO:0000256" key="1">
    <source>
        <dbReference type="SAM" id="MobiDB-lite"/>
    </source>
</evidence>
<evidence type="ECO:0008006" key="4">
    <source>
        <dbReference type="Google" id="ProtNLM"/>
    </source>
</evidence>
<dbReference type="RefSeq" id="WP_176757870.1">
    <property type="nucleotide sequence ID" value="NZ_FMZA01000007.1"/>
</dbReference>
<evidence type="ECO:0000313" key="2">
    <source>
        <dbReference type="EMBL" id="SDC37593.1"/>
    </source>
</evidence>
<feature type="compositionally biased region" description="Basic and acidic residues" evidence="1">
    <location>
        <begin position="77"/>
        <end position="87"/>
    </location>
</feature>
<organism evidence="2 3">
    <name type="scientific">Melghirimyces thermohalophilus</name>
    <dbReference type="NCBI Taxonomy" id="1236220"/>
    <lineage>
        <taxon>Bacteria</taxon>
        <taxon>Bacillati</taxon>
        <taxon>Bacillota</taxon>
        <taxon>Bacilli</taxon>
        <taxon>Bacillales</taxon>
        <taxon>Thermoactinomycetaceae</taxon>
        <taxon>Melghirimyces</taxon>
    </lineage>
</organism>
<proteinExistence type="predicted"/>
<feature type="region of interest" description="Disordered" evidence="1">
    <location>
        <begin position="64"/>
        <end position="87"/>
    </location>
</feature>
<dbReference type="EMBL" id="FMZA01000007">
    <property type="protein sequence ID" value="SDC37593.1"/>
    <property type="molecule type" value="Genomic_DNA"/>
</dbReference>
<accession>A0A1G6L374</accession>
<dbReference type="Proteomes" id="UP000199387">
    <property type="component" value="Unassembled WGS sequence"/>
</dbReference>
<dbReference type="AlphaFoldDB" id="A0A1G6L374"/>
<reference evidence="2 3" key="1">
    <citation type="submission" date="2016-10" db="EMBL/GenBank/DDBJ databases">
        <authorList>
            <person name="de Groot N.N."/>
        </authorList>
    </citation>
    <scope>NUCLEOTIDE SEQUENCE [LARGE SCALE GENOMIC DNA]</scope>
    <source>
        <strain evidence="2 3">DSM 45514</strain>
    </source>
</reference>
<evidence type="ECO:0000313" key="3">
    <source>
        <dbReference type="Proteomes" id="UP000199387"/>
    </source>
</evidence>
<keyword evidence="3" id="KW-1185">Reference proteome</keyword>
<name>A0A1G6L374_9BACL</name>
<dbReference type="STRING" id="1236220.SAMN04488112_10720"/>
<protein>
    <recommendedName>
        <fullName evidence="4">Cytosolic protein</fullName>
    </recommendedName>
</protein>
<sequence>MFRRKKRSHHDVKTVQSQRNQLFFEEFPEGPYGASTNEDVLGKESPWRPSQHAAPQYTYEMRDFHEGIPRQVPGSHPTHDDPNQNEE</sequence>
<gene>
    <name evidence="2" type="ORF">SAMN04488112_10720</name>
</gene>